<evidence type="ECO:0000259" key="2">
    <source>
        <dbReference type="Pfam" id="PF10545"/>
    </source>
</evidence>
<feature type="region of interest" description="Disordered" evidence="1">
    <location>
        <begin position="132"/>
        <end position="152"/>
    </location>
</feature>
<dbReference type="GO" id="GO:0005667">
    <property type="term" value="C:transcription regulator complex"/>
    <property type="evidence" value="ECO:0007669"/>
    <property type="project" value="TreeGrafter"/>
</dbReference>
<dbReference type="GeneID" id="127750060"/>
<reference evidence="4" key="1">
    <citation type="submission" date="2025-08" db="UniProtKB">
        <authorList>
            <consortium name="RefSeq"/>
        </authorList>
    </citation>
    <scope>IDENTIFICATION</scope>
    <source>
        <tissue evidence="4">Whole organism</tissue>
    </source>
</reference>
<dbReference type="GO" id="GO:0006357">
    <property type="term" value="P:regulation of transcription by RNA polymerase II"/>
    <property type="evidence" value="ECO:0007669"/>
    <property type="project" value="TreeGrafter"/>
</dbReference>
<evidence type="ECO:0000313" key="4">
    <source>
        <dbReference type="RefSeq" id="XP_052126563.1"/>
    </source>
</evidence>
<accession>A0A9C6UCL7</accession>
<feature type="region of interest" description="Disordered" evidence="1">
    <location>
        <begin position="1"/>
        <end position="60"/>
    </location>
</feature>
<proteinExistence type="predicted"/>
<dbReference type="KEGG" id="foc:127750060"/>
<feature type="compositionally biased region" description="Gly residues" evidence="1">
    <location>
        <begin position="321"/>
        <end position="334"/>
    </location>
</feature>
<dbReference type="AlphaFoldDB" id="A0A9C6UCL7"/>
<dbReference type="PANTHER" id="PTHR12243:SF64">
    <property type="entry name" value="DORSAL INTERACTING PROTEIN 3-RELATED"/>
    <property type="match status" value="1"/>
</dbReference>
<keyword evidence="3" id="KW-1185">Reference proteome</keyword>
<feature type="compositionally biased region" description="Low complexity" evidence="1">
    <location>
        <begin position="274"/>
        <end position="307"/>
    </location>
</feature>
<organism evidence="3 4">
    <name type="scientific">Frankliniella occidentalis</name>
    <name type="common">Western flower thrips</name>
    <name type="synonym">Euthrips occidentalis</name>
    <dbReference type="NCBI Taxonomy" id="133901"/>
    <lineage>
        <taxon>Eukaryota</taxon>
        <taxon>Metazoa</taxon>
        <taxon>Ecdysozoa</taxon>
        <taxon>Arthropoda</taxon>
        <taxon>Hexapoda</taxon>
        <taxon>Insecta</taxon>
        <taxon>Pterygota</taxon>
        <taxon>Neoptera</taxon>
        <taxon>Paraneoptera</taxon>
        <taxon>Thysanoptera</taxon>
        <taxon>Terebrantia</taxon>
        <taxon>Thripoidea</taxon>
        <taxon>Thripidae</taxon>
        <taxon>Frankliniella</taxon>
    </lineage>
</organism>
<name>A0A9C6UCL7_FRAOC</name>
<feature type="compositionally biased region" description="Basic residues" evidence="1">
    <location>
        <begin position="309"/>
        <end position="320"/>
    </location>
</feature>
<feature type="domain" description="MADF" evidence="2">
    <location>
        <begin position="77"/>
        <end position="147"/>
    </location>
</feature>
<evidence type="ECO:0000256" key="1">
    <source>
        <dbReference type="SAM" id="MobiDB-lite"/>
    </source>
</evidence>
<dbReference type="InterPro" id="IPR039353">
    <property type="entry name" value="TF_Adf1"/>
</dbReference>
<dbReference type="Proteomes" id="UP000504606">
    <property type="component" value="Unplaced"/>
</dbReference>
<feature type="compositionally biased region" description="Acidic residues" evidence="1">
    <location>
        <begin position="12"/>
        <end position="26"/>
    </location>
</feature>
<dbReference type="RefSeq" id="XP_052126563.1">
    <property type="nucleotide sequence ID" value="XM_052270603.1"/>
</dbReference>
<feature type="compositionally biased region" description="Basic residues" evidence="1">
    <location>
        <begin position="132"/>
        <end position="145"/>
    </location>
</feature>
<gene>
    <name evidence="4" type="primary">LOC127750060</name>
</gene>
<dbReference type="Pfam" id="PF10545">
    <property type="entry name" value="MADF_DNA_bdg"/>
    <property type="match status" value="1"/>
</dbReference>
<protein>
    <submittedName>
        <fullName evidence="4">Uncharacterized protein LOC127750060</fullName>
    </submittedName>
</protein>
<dbReference type="InterPro" id="IPR006578">
    <property type="entry name" value="MADF-dom"/>
</dbReference>
<dbReference type="PANTHER" id="PTHR12243">
    <property type="entry name" value="MADF DOMAIN TRANSCRIPTION FACTOR"/>
    <property type="match status" value="1"/>
</dbReference>
<sequence length="349" mass="39211">MTFEQGPNVWDWDAEDGDQYGEDYGEEYGGGDQQDNGEEEDEDEEEEDEQGDEEDMQENVDQQGEFTKIPYSEAALFEAVRPFPYLYNHKLPRYHSINKRPLWRKVASRFIEPHVDGKFCSDNFRRLRKNRRAVRRADKKRRRSGSKAQGPLLNQAADPLSFLDCLEEQARPYRESNLNVGPLLEGVQIRRAMPEHPVPHSLIVEPAPAGQDCCEQIAAANARREEEQGLRPPPSSPRRLSIPGILVLTPEGLKKQQHRQKRRRGPDLPASADRANVTVRTSSRTRRPPANYSPSDAGSDSSIASASKLQRKGKKTRGRGGGRGGGGRGGGRGAADGLDDRSFRWRLQS</sequence>
<feature type="region of interest" description="Disordered" evidence="1">
    <location>
        <begin position="222"/>
        <end position="349"/>
    </location>
</feature>
<evidence type="ECO:0000313" key="3">
    <source>
        <dbReference type="Proteomes" id="UP000504606"/>
    </source>
</evidence>
<dbReference type="GO" id="GO:0005634">
    <property type="term" value="C:nucleus"/>
    <property type="evidence" value="ECO:0007669"/>
    <property type="project" value="TreeGrafter"/>
</dbReference>
<feature type="compositionally biased region" description="Acidic residues" evidence="1">
    <location>
        <begin position="35"/>
        <end position="58"/>
    </location>
</feature>
<feature type="compositionally biased region" description="Basic residues" evidence="1">
    <location>
        <begin position="255"/>
        <end position="264"/>
    </location>
</feature>